<evidence type="ECO:0000259" key="11">
    <source>
        <dbReference type="Pfam" id="PF04452"/>
    </source>
</evidence>
<organism evidence="13 14">
    <name type="scientific">Pseudodesulfovibrio cashew</name>
    <dbReference type="NCBI Taxonomy" id="2678688"/>
    <lineage>
        <taxon>Bacteria</taxon>
        <taxon>Pseudomonadati</taxon>
        <taxon>Thermodesulfobacteriota</taxon>
        <taxon>Desulfovibrionia</taxon>
        <taxon>Desulfovibrionales</taxon>
        <taxon>Desulfovibrionaceae</taxon>
    </lineage>
</organism>
<dbReference type="InterPro" id="IPR006700">
    <property type="entry name" value="RsmE"/>
</dbReference>
<accession>A0A6I6JLU5</accession>
<keyword evidence="7 10" id="KW-0949">S-adenosyl-L-methionine</keyword>
<evidence type="ECO:0000256" key="3">
    <source>
        <dbReference type="ARBA" id="ARBA00022490"/>
    </source>
</evidence>
<dbReference type="InterPro" id="IPR046887">
    <property type="entry name" value="RsmE_PUA-like"/>
</dbReference>
<evidence type="ECO:0000256" key="2">
    <source>
        <dbReference type="ARBA" id="ARBA00005528"/>
    </source>
</evidence>
<dbReference type="CDD" id="cd18084">
    <property type="entry name" value="RsmE-like"/>
    <property type="match status" value="1"/>
</dbReference>
<comment type="function">
    <text evidence="8 10">Specifically methylates the N3 position of the uracil ring of uridine 1498 (m3U1498) in 16S rRNA. Acts on the fully assembled 30S ribosomal subunit.</text>
</comment>
<dbReference type="Pfam" id="PF20260">
    <property type="entry name" value="PUA_4"/>
    <property type="match status" value="1"/>
</dbReference>
<keyword evidence="4 10" id="KW-0698">rRNA processing</keyword>
<dbReference type="Gene3D" id="3.40.1280.10">
    <property type="match status" value="1"/>
</dbReference>
<dbReference type="RefSeq" id="WP_158949216.1">
    <property type="nucleotide sequence ID" value="NZ_CP046400.1"/>
</dbReference>
<evidence type="ECO:0000256" key="10">
    <source>
        <dbReference type="PIRNR" id="PIRNR015601"/>
    </source>
</evidence>
<dbReference type="InterPro" id="IPR015947">
    <property type="entry name" value="PUA-like_sf"/>
</dbReference>
<evidence type="ECO:0000256" key="8">
    <source>
        <dbReference type="ARBA" id="ARBA00025699"/>
    </source>
</evidence>
<evidence type="ECO:0000256" key="4">
    <source>
        <dbReference type="ARBA" id="ARBA00022552"/>
    </source>
</evidence>
<dbReference type="KEGG" id="psel:GM415_13990"/>
<dbReference type="AlphaFoldDB" id="A0A6I6JLU5"/>
<keyword evidence="6 10" id="KW-0808">Transferase</keyword>
<evidence type="ECO:0000256" key="9">
    <source>
        <dbReference type="ARBA" id="ARBA00047944"/>
    </source>
</evidence>
<evidence type="ECO:0000313" key="14">
    <source>
        <dbReference type="Proteomes" id="UP000428328"/>
    </source>
</evidence>
<dbReference type="SUPFAM" id="SSF75217">
    <property type="entry name" value="alpha/beta knot"/>
    <property type="match status" value="1"/>
</dbReference>
<dbReference type="NCBIfam" id="TIGR00046">
    <property type="entry name" value="RsmE family RNA methyltransferase"/>
    <property type="match status" value="1"/>
</dbReference>
<evidence type="ECO:0000259" key="12">
    <source>
        <dbReference type="Pfam" id="PF20260"/>
    </source>
</evidence>
<dbReference type="InterPro" id="IPR046886">
    <property type="entry name" value="RsmE_MTase_dom"/>
</dbReference>
<gene>
    <name evidence="13" type="ORF">GM415_13990</name>
</gene>
<dbReference type="GO" id="GO:0070042">
    <property type="term" value="F:rRNA (uridine-N3-)-methyltransferase activity"/>
    <property type="evidence" value="ECO:0007669"/>
    <property type="project" value="TreeGrafter"/>
</dbReference>
<evidence type="ECO:0000313" key="13">
    <source>
        <dbReference type="EMBL" id="QGY41193.1"/>
    </source>
</evidence>
<dbReference type="GO" id="GO:0070475">
    <property type="term" value="P:rRNA base methylation"/>
    <property type="evidence" value="ECO:0007669"/>
    <property type="project" value="TreeGrafter"/>
</dbReference>
<feature type="domain" description="Ribosomal RNA small subunit methyltransferase E methyltransferase" evidence="11">
    <location>
        <begin position="82"/>
        <end position="237"/>
    </location>
</feature>
<dbReference type="PANTHER" id="PTHR30027">
    <property type="entry name" value="RIBOSOMAL RNA SMALL SUBUNIT METHYLTRANSFERASE E"/>
    <property type="match status" value="1"/>
</dbReference>
<dbReference type="Pfam" id="PF04452">
    <property type="entry name" value="Methyltrans_RNA"/>
    <property type="match status" value="1"/>
</dbReference>
<keyword evidence="3 10" id="KW-0963">Cytoplasm</keyword>
<reference evidence="13 14" key="1">
    <citation type="submission" date="2019-11" db="EMBL/GenBank/DDBJ databases">
        <authorList>
            <person name="Zheng R.K."/>
            <person name="Sun C.M."/>
        </authorList>
    </citation>
    <scope>NUCLEOTIDE SEQUENCE [LARGE SCALE GENOMIC DNA]</scope>
    <source>
        <strain evidence="13 14">SRB007</strain>
    </source>
</reference>
<dbReference type="Proteomes" id="UP000428328">
    <property type="component" value="Chromosome"/>
</dbReference>
<comment type="subcellular location">
    <subcellularLocation>
        <location evidence="1 10">Cytoplasm</location>
    </subcellularLocation>
</comment>
<dbReference type="GO" id="GO:0005737">
    <property type="term" value="C:cytoplasm"/>
    <property type="evidence" value="ECO:0007669"/>
    <property type="project" value="UniProtKB-SubCell"/>
</dbReference>
<keyword evidence="5 10" id="KW-0489">Methyltransferase</keyword>
<dbReference type="PANTHER" id="PTHR30027:SF3">
    <property type="entry name" value="16S RRNA (URACIL(1498)-N(3))-METHYLTRANSFERASE"/>
    <property type="match status" value="1"/>
</dbReference>
<evidence type="ECO:0000256" key="6">
    <source>
        <dbReference type="ARBA" id="ARBA00022679"/>
    </source>
</evidence>
<keyword evidence="14" id="KW-1185">Reference proteome</keyword>
<evidence type="ECO:0000256" key="5">
    <source>
        <dbReference type="ARBA" id="ARBA00022603"/>
    </source>
</evidence>
<dbReference type="InterPro" id="IPR029026">
    <property type="entry name" value="tRNA_m1G_MTases_N"/>
</dbReference>
<dbReference type="PIRSF" id="PIRSF015601">
    <property type="entry name" value="MTase_slr0722"/>
    <property type="match status" value="1"/>
</dbReference>
<proteinExistence type="inferred from homology"/>
<feature type="domain" description="Ribosomal RNA small subunit methyltransferase E PUA-like" evidence="12">
    <location>
        <begin position="24"/>
        <end position="69"/>
    </location>
</feature>
<dbReference type="SUPFAM" id="SSF88697">
    <property type="entry name" value="PUA domain-like"/>
    <property type="match status" value="1"/>
</dbReference>
<dbReference type="EC" id="2.1.1.193" evidence="10"/>
<sequence length="246" mass="26911">MARLNSFFLPPDQWPSAPGDVVSLQGDEARHMLTVLRTQADQTVRLFDGQGNSGLFRVLKAGKKQASLETISLEDAPVSGSNLTLAIGWGKSKRRNYLFEKIVELQAEGVVFWEGVRSQGRLPSEPKETWREKCIQAAKQCGNPYLPSVSVLPDGIIGLIEFSASFDHCYLAWETEAATIPLKPLDLADGRSLVVIGPEGGMDESEAMQLMDAGFKPVTLGNSTLRWETAAAYCLSLAFFAGQEMK</sequence>
<comment type="catalytic activity">
    <reaction evidence="9 10">
        <text>uridine(1498) in 16S rRNA + S-adenosyl-L-methionine = N(3)-methyluridine(1498) in 16S rRNA + S-adenosyl-L-homocysteine + H(+)</text>
        <dbReference type="Rhea" id="RHEA:42920"/>
        <dbReference type="Rhea" id="RHEA-COMP:10283"/>
        <dbReference type="Rhea" id="RHEA-COMP:10284"/>
        <dbReference type="ChEBI" id="CHEBI:15378"/>
        <dbReference type="ChEBI" id="CHEBI:57856"/>
        <dbReference type="ChEBI" id="CHEBI:59789"/>
        <dbReference type="ChEBI" id="CHEBI:65315"/>
        <dbReference type="ChEBI" id="CHEBI:74502"/>
        <dbReference type="EC" id="2.1.1.193"/>
    </reaction>
</comment>
<name>A0A6I6JLU5_9BACT</name>
<evidence type="ECO:0000256" key="7">
    <source>
        <dbReference type="ARBA" id="ARBA00022691"/>
    </source>
</evidence>
<comment type="similarity">
    <text evidence="2 10">Belongs to the RNA methyltransferase RsmE family.</text>
</comment>
<evidence type="ECO:0000256" key="1">
    <source>
        <dbReference type="ARBA" id="ARBA00004496"/>
    </source>
</evidence>
<protein>
    <recommendedName>
        <fullName evidence="10">Ribosomal RNA small subunit methyltransferase E</fullName>
        <ecNumber evidence="10">2.1.1.193</ecNumber>
    </recommendedName>
</protein>
<dbReference type="InterPro" id="IPR029028">
    <property type="entry name" value="Alpha/beta_knot_MTases"/>
</dbReference>
<dbReference type="EMBL" id="CP046400">
    <property type="protein sequence ID" value="QGY41193.1"/>
    <property type="molecule type" value="Genomic_DNA"/>
</dbReference>